<gene>
    <name evidence="1" type="ORF">clem_14320</name>
</gene>
<dbReference type="KEGG" id="lcd:clem_14320"/>
<dbReference type="AlphaFoldDB" id="A0A222P6A3"/>
<keyword evidence="2" id="KW-1185">Reference proteome</keyword>
<accession>A0A222P6A3</accession>
<evidence type="ECO:0000313" key="2">
    <source>
        <dbReference type="Proteomes" id="UP000201728"/>
    </source>
</evidence>
<evidence type="ECO:0000313" key="1">
    <source>
        <dbReference type="EMBL" id="ASQ47390.1"/>
    </source>
</evidence>
<sequence length="36" mass="4147">MAIGAKRELDLKLSLFDHDAFILLSMCSRILIWVIN</sequence>
<organism evidence="1 2">
    <name type="scientific">Legionella clemsonensis</name>
    <dbReference type="NCBI Taxonomy" id="1867846"/>
    <lineage>
        <taxon>Bacteria</taxon>
        <taxon>Pseudomonadati</taxon>
        <taxon>Pseudomonadota</taxon>
        <taxon>Gammaproteobacteria</taxon>
        <taxon>Legionellales</taxon>
        <taxon>Legionellaceae</taxon>
        <taxon>Legionella</taxon>
    </lineage>
</organism>
<name>A0A222P6A3_9GAMM</name>
<protein>
    <submittedName>
        <fullName evidence="1">Uncharacterized protein</fullName>
    </submittedName>
</protein>
<reference evidence="2" key="1">
    <citation type="submission" date="2016-07" db="EMBL/GenBank/DDBJ databases">
        <authorList>
            <person name="Florea S."/>
            <person name="Webb J.S."/>
            <person name="Jaromczyk J."/>
            <person name="Schardl C.L."/>
        </authorList>
    </citation>
    <scope>NUCLEOTIDE SEQUENCE [LARGE SCALE GENOMIC DNA]</scope>
    <source>
        <strain evidence="2">CDC-D5610</strain>
    </source>
</reference>
<dbReference type="Proteomes" id="UP000201728">
    <property type="component" value="Chromosome"/>
</dbReference>
<proteinExistence type="predicted"/>
<dbReference type="EMBL" id="CP016397">
    <property type="protein sequence ID" value="ASQ47390.1"/>
    <property type="molecule type" value="Genomic_DNA"/>
</dbReference>